<dbReference type="PANTHER" id="PTHR21237:SF23">
    <property type="entry name" value="GRPE PROTEIN HOMOLOG, MITOCHONDRIAL"/>
    <property type="match status" value="1"/>
</dbReference>
<evidence type="ECO:0000313" key="6">
    <source>
        <dbReference type="EMBL" id="GAA3359068.1"/>
    </source>
</evidence>
<dbReference type="Proteomes" id="UP001500483">
    <property type="component" value="Unassembled WGS sequence"/>
</dbReference>
<comment type="subcellular location">
    <subcellularLocation>
        <location evidence="3">Cytoplasm</location>
    </subcellularLocation>
</comment>
<sequence length="193" mass="21343">MDDDRRNSLPVPAEPRGGRPHVAPSPAADEPEQPPPEPDPAEQITRLRGERDAHLEMLRRVTAEFDNYRKRMLREQTTHLDRAAEGVLTQLLPVVDAVEIGARHHPEALGPVHEQLQHTLAAEGLHRFDPLGEPFDPAVHEAVAPDEPPTVVPLRRDPEAEAVVAEVLRPGYRVHGHLLRPALVRLAPSPAAE</sequence>
<dbReference type="EMBL" id="BAAAYK010000038">
    <property type="protein sequence ID" value="GAA3359068.1"/>
    <property type="molecule type" value="Genomic_DNA"/>
</dbReference>
<dbReference type="InterPro" id="IPR009012">
    <property type="entry name" value="GrpE_head"/>
</dbReference>
<evidence type="ECO:0000256" key="1">
    <source>
        <dbReference type="ARBA" id="ARBA00009054"/>
    </source>
</evidence>
<dbReference type="InterPro" id="IPR000740">
    <property type="entry name" value="GrpE"/>
</dbReference>
<dbReference type="PANTHER" id="PTHR21237">
    <property type="entry name" value="GRPE PROTEIN"/>
    <property type="match status" value="1"/>
</dbReference>
<accession>A0ABP6RQ91</accession>
<proteinExistence type="inferred from homology"/>
<name>A0ABP6RQ91_9PSEU</name>
<feature type="region of interest" description="Disordered" evidence="5">
    <location>
        <begin position="1"/>
        <end position="42"/>
    </location>
</feature>
<dbReference type="Pfam" id="PF01025">
    <property type="entry name" value="GrpE"/>
    <property type="match status" value="1"/>
</dbReference>
<protein>
    <recommendedName>
        <fullName evidence="3">Protein GrpE</fullName>
    </recommendedName>
    <alternativeName>
        <fullName evidence="3">HSP-70 cofactor</fullName>
    </alternativeName>
</protein>
<comment type="caution">
    <text evidence="6">The sequence shown here is derived from an EMBL/GenBank/DDBJ whole genome shotgun (WGS) entry which is preliminary data.</text>
</comment>
<dbReference type="RefSeq" id="WP_344927697.1">
    <property type="nucleotide sequence ID" value="NZ_BAAAYK010000038.1"/>
</dbReference>
<organism evidence="6 7">
    <name type="scientific">Saccharopolyspora gregorii</name>
    <dbReference type="NCBI Taxonomy" id="33914"/>
    <lineage>
        <taxon>Bacteria</taxon>
        <taxon>Bacillati</taxon>
        <taxon>Actinomycetota</taxon>
        <taxon>Actinomycetes</taxon>
        <taxon>Pseudonocardiales</taxon>
        <taxon>Pseudonocardiaceae</taxon>
        <taxon>Saccharopolyspora</taxon>
    </lineage>
</organism>
<evidence type="ECO:0000256" key="3">
    <source>
        <dbReference type="HAMAP-Rule" id="MF_01151"/>
    </source>
</evidence>
<dbReference type="PRINTS" id="PR00773">
    <property type="entry name" value="GRPEPROTEIN"/>
</dbReference>
<gene>
    <name evidence="6" type="primary">grpE_1</name>
    <name evidence="3" type="synonym">grpE</name>
    <name evidence="6" type="ORF">GCM10020366_33610</name>
</gene>
<keyword evidence="7" id="KW-1185">Reference proteome</keyword>
<dbReference type="HAMAP" id="MF_01151">
    <property type="entry name" value="GrpE"/>
    <property type="match status" value="1"/>
</dbReference>
<keyword evidence="2 3" id="KW-0143">Chaperone</keyword>
<dbReference type="Gene3D" id="2.30.22.10">
    <property type="entry name" value="Head domain of nucleotide exchange factor GrpE"/>
    <property type="match status" value="1"/>
</dbReference>
<dbReference type="CDD" id="cd00446">
    <property type="entry name" value="GrpE"/>
    <property type="match status" value="1"/>
</dbReference>
<comment type="subunit">
    <text evidence="3">Homodimer.</text>
</comment>
<dbReference type="InterPro" id="IPR013805">
    <property type="entry name" value="GrpE_CC"/>
</dbReference>
<dbReference type="SUPFAM" id="SSF51064">
    <property type="entry name" value="Head domain of nucleotide exchange factor GrpE"/>
    <property type="match status" value="1"/>
</dbReference>
<evidence type="ECO:0000313" key="7">
    <source>
        <dbReference type="Proteomes" id="UP001500483"/>
    </source>
</evidence>
<evidence type="ECO:0000256" key="5">
    <source>
        <dbReference type="SAM" id="MobiDB-lite"/>
    </source>
</evidence>
<evidence type="ECO:0000256" key="2">
    <source>
        <dbReference type="ARBA" id="ARBA00023186"/>
    </source>
</evidence>
<dbReference type="SUPFAM" id="SSF58014">
    <property type="entry name" value="Coiled-coil domain of nucleotide exchange factor GrpE"/>
    <property type="match status" value="1"/>
</dbReference>
<dbReference type="Gene3D" id="3.90.20.20">
    <property type="match status" value="1"/>
</dbReference>
<evidence type="ECO:0000256" key="4">
    <source>
        <dbReference type="RuleBase" id="RU004478"/>
    </source>
</evidence>
<comment type="function">
    <text evidence="3">Participates actively in the response to hyperosmotic and heat shock by preventing the aggregation of stress-denatured proteins, in association with DnaK and GrpE. It is the nucleotide exchange factor for DnaK and may function as a thermosensor. Unfolded proteins bind initially to DnaJ; upon interaction with the DnaJ-bound protein, DnaK hydrolyzes its bound ATP, resulting in the formation of a stable complex. GrpE releases ADP from DnaK; ATP binding to DnaK triggers the release of the substrate protein, thus completing the reaction cycle. Several rounds of ATP-dependent interactions between DnaJ, DnaK and GrpE are required for fully efficient folding.</text>
</comment>
<keyword evidence="3" id="KW-0963">Cytoplasm</keyword>
<reference evidence="7" key="1">
    <citation type="journal article" date="2019" name="Int. J. Syst. Evol. Microbiol.">
        <title>The Global Catalogue of Microorganisms (GCM) 10K type strain sequencing project: providing services to taxonomists for standard genome sequencing and annotation.</title>
        <authorList>
            <consortium name="The Broad Institute Genomics Platform"/>
            <consortium name="The Broad Institute Genome Sequencing Center for Infectious Disease"/>
            <person name="Wu L."/>
            <person name="Ma J."/>
        </authorList>
    </citation>
    <scope>NUCLEOTIDE SEQUENCE [LARGE SCALE GENOMIC DNA]</scope>
    <source>
        <strain evidence="7">JCM 9687</strain>
    </source>
</reference>
<comment type="similarity">
    <text evidence="1 3 4">Belongs to the GrpE family.</text>
</comment>
<keyword evidence="3" id="KW-0346">Stress response</keyword>